<dbReference type="GO" id="GO:0004070">
    <property type="term" value="F:aspartate carbamoyltransferase activity"/>
    <property type="evidence" value="ECO:0007669"/>
    <property type="project" value="UniProtKB-UniRule"/>
</dbReference>
<protein>
    <recommendedName>
        <fullName evidence="7">Aspartate carbamoyltransferase</fullName>
        <ecNumber evidence="7">2.1.3.2</ecNumber>
    </recommendedName>
    <alternativeName>
        <fullName evidence="7">Aspartate transcarbamylase</fullName>
        <shortName evidence="7">ATCase</shortName>
    </alternativeName>
</protein>
<name>A0A5D0MJT3_9BACT</name>
<accession>A0A5D0MJT3</accession>
<dbReference type="Pfam" id="PF00185">
    <property type="entry name" value="OTCace"/>
    <property type="match status" value="1"/>
</dbReference>
<dbReference type="HAMAP" id="MF_00001">
    <property type="entry name" value="Asp_carb_tr"/>
    <property type="match status" value="1"/>
</dbReference>
<dbReference type="InterPro" id="IPR006131">
    <property type="entry name" value="Asp_carbamoyltransf_Asp/Orn-bd"/>
</dbReference>
<dbReference type="FunFam" id="3.40.50.1370:FF:000002">
    <property type="entry name" value="Aspartate carbamoyltransferase 2"/>
    <property type="match status" value="1"/>
</dbReference>
<dbReference type="PRINTS" id="PR00100">
    <property type="entry name" value="AOTCASE"/>
</dbReference>
<dbReference type="GO" id="GO:0006520">
    <property type="term" value="P:amino acid metabolic process"/>
    <property type="evidence" value="ECO:0007669"/>
    <property type="project" value="InterPro"/>
</dbReference>
<evidence type="ECO:0000313" key="11">
    <source>
        <dbReference type="Proteomes" id="UP000324143"/>
    </source>
</evidence>
<dbReference type="FunFam" id="3.40.50.1370:FF:000001">
    <property type="entry name" value="Aspartate carbamoyltransferase"/>
    <property type="match status" value="1"/>
</dbReference>
<dbReference type="GO" id="GO:0044205">
    <property type="term" value="P:'de novo' UMP biosynthetic process"/>
    <property type="evidence" value="ECO:0007669"/>
    <property type="project" value="UniProtKB-UniRule"/>
</dbReference>
<dbReference type="UniPathway" id="UPA00070">
    <property type="reaction ID" value="UER00116"/>
</dbReference>
<feature type="binding site" evidence="7">
    <location>
        <position position="262"/>
    </location>
    <ligand>
        <name>carbamoyl phosphate</name>
        <dbReference type="ChEBI" id="CHEBI:58228"/>
    </ligand>
</feature>
<feature type="domain" description="Aspartate/ornithine carbamoyltransferase carbamoyl-P binding" evidence="9">
    <location>
        <begin position="4"/>
        <end position="142"/>
    </location>
</feature>
<dbReference type="SUPFAM" id="SSF53671">
    <property type="entry name" value="Aspartate/ornithine carbamoyltransferase"/>
    <property type="match status" value="1"/>
</dbReference>
<dbReference type="PANTHER" id="PTHR45753">
    <property type="entry name" value="ORNITHINE CARBAMOYLTRANSFERASE, MITOCHONDRIAL"/>
    <property type="match status" value="1"/>
</dbReference>
<dbReference type="PANTHER" id="PTHR45753:SF6">
    <property type="entry name" value="ASPARTATE CARBAMOYLTRANSFERASE"/>
    <property type="match status" value="1"/>
</dbReference>
<dbReference type="EMBL" id="VSIX01000032">
    <property type="protein sequence ID" value="TYB31700.1"/>
    <property type="molecule type" value="Genomic_DNA"/>
</dbReference>
<evidence type="ECO:0000256" key="6">
    <source>
        <dbReference type="ARBA" id="ARBA00048859"/>
    </source>
</evidence>
<feature type="binding site" evidence="7">
    <location>
        <position position="132"/>
    </location>
    <ligand>
        <name>carbamoyl phosphate</name>
        <dbReference type="ChEBI" id="CHEBI:58228"/>
    </ligand>
</feature>
<evidence type="ECO:0000259" key="9">
    <source>
        <dbReference type="Pfam" id="PF02729"/>
    </source>
</evidence>
<evidence type="ECO:0000256" key="2">
    <source>
        <dbReference type="ARBA" id="ARBA00008896"/>
    </source>
</evidence>
<dbReference type="AlphaFoldDB" id="A0A5D0MJT3"/>
<evidence type="ECO:0000256" key="5">
    <source>
        <dbReference type="ARBA" id="ARBA00043884"/>
    </source>
</evidence>
<reference evidence="10" key="1">
    <citation type="submission" date="2019-08" db="EMBL/GenBank/DDBJ databases">
        <title>Genomic characterization of a novel candidate phylum (ARYD3) from a high temperature, high salinity tertiary oil reservoir in north central Oklahoma, USA.</title>
        <authorList>
            <person name="Youssef N.H."/>
            <person name="Yadav A."/>
            <person name="Elshahed M.S."/>
        </authorList>
    </citation>
    <scope>NUCLEOTIDE SEQUENCE [LARGE SCALE GENOMIC DNA]</scope>
    <source>
        <strain evidence="10">ARYD3</strain>
    </source>
</reference>
<organism evidence="10 11">
    <name type="scientific">Candidatus Mcinerneyibacterium aminivorans</name>
    <dbReference type="NCBI Taxonomy" id="2703815"/>
    <lineage>
        <taxon>Bacteria</taxon>
        <taxon>Candidatus Macinerneyibacteriota</taxon>
        <taxon>Candidatus Mcinerneyibacteria</taxon>
        <taxon>Candidatus Mcinerneyibacteriales</taxon>
        <taxon>Candidatus Mcinerneyibacteriaceae</taxon>
        <taxon>Candidatus Mcinerneyibacterium</taxon>
    </lineage>
</organism>
<feature type="binding site" evidence="7">
    <location>
        <position position="101"/>
    </location>
    <ligand>
        <name>carbamoyl phosphate</name>
        <dbReference type="ChEBI" id="CHEBI:58228"/>
    </ligand>
</feature>
<dbReference type="NCBIfam" id="NF002032">
    <property type="entry name" value="PRK00856.1"/>
    <property type="match status" value="1"/>
</dbReference>
<feature type="binding site" evidence="7">
    <location>
        <position position="129"/>
    </location>
    <ligand>
        <name>carbamoyl phosphate</name>
        <dbReference type="ChEBI" id="CHEBI:58228"/>
    </ligand>
</feature>
<proteinExistence type="inferred from homology"/>
<dbReference type="PROSITE" id="PS00097">
    <property type="entry name" value="CARBAMOYLTRANSFERASE"/>
    <property type="match status" value="1"/>
</dbReference>
<keyword evidence="4 7" id="KW-0665">Pyrimidine biosynthesis</keyword>
<feature type="binding site" evidence="7">
    <location>
        <position position="263"/>
    </location>
    <ligand>
        <name>carbamoyl phosphate</name>
        <dbReference type="ChEBI" id="CHEBI:58228"/>
    </ligand>
</feature>
<evidence type="ECO:0000259" key="8">
    <source>
        <dbReference type="Pfam" id="PF00185"/>
    </source>
</evidence>
<feature type="domain" description="Aspartate/ornithine carbamoyltransferase Asp/Orn-binding" evidence="8">
    <location>
        <begin position="148"/>
        <end position="296"/>
    </location>
</feature>
<dbReference type="EC" id="2.1.3.2" evidence="7"/>
<evidence type="ECO:0000256" key="3">
    <source>
        <dbReference type="ARBA" id="ARBA00022679"/>
    </source>
</evidence>
<feature type="binding site" evidence="7">
    <location>
        <position position="80"/>
    </location>
    <ligand>
        <name>L-aspartate</name>
        <dbReference type="ChEBI" id="CHEBI:29991"/>
    </ligand>
</feature>
<comment type="similarity">
    <text evidence="2 7">Belongs to the aspartate/ornithine carbamoyltransferase superfamily. ATCase family.</text>
</comment>
<keyword evidence="11" id="KW-1185">Reference proteome</keyword>
<dbReference type="Proteomes" id="UP000324143">
    <property type="component" value="Unassembled WGS sequence"/>
</dbReference>
<dbReference type="Gene3D" id="3.40.50.1370">
    <property type="entry name" value="Aspartate/ornithine carbamoyltransferase"/>
    <property type="match status" value="2"/>
</dbReference>
<evidence type="ECO:0000256" key="7">
    <source>
        <dbReference type="HAMAP-Rule" id="MF_00001"/>
    </source>
</evidence>
<dbReference type="GO" id="GO:0006207">
    <property type="term" value="P:'de novo' pyrimidine nucleobase biosynthetic process"/>
    <property type="evidence" value="ECO:0007669"/>
    <property type="project" value="InterPro"/>
</dbReference>
<feature type="binding site" evidence="7">
    <location>
        <position position="51"/>
    </location>
    <ligand>
        <name>carbamoyl phosphate</name>
        <dbReference type="ChEBI" id="CHEBI:58228"/>
    </ligand>
</feature>
<comment type="subunit">
    <text evidence="7">Heterododecamer (2C3:3R2) of six catalytic PyrB chains organized as two trimers (C3), and six regulatory PyrI chains organized as three dimers (R2).</text>
</comment>
<comment type="caution">
    <text evidence="10">The sequence shown here is derived from an EMBL/GenBank/DDBJ whole genome shotgun (WGS) entry which is preliminary data.</text>
</comment>
<feature type="binding site" evidence="7">
    <location>
        <position position="223"/>
    </location>
    <ligand>
        <name>L-aspartate</name>
        <dbReference type="ChEBI" id="CHEBI:29991"/>
    </ligand>
</feature>
<comment type="function">
    <text evidence="5 7">Catalyzes the condensation of carbamoyl phosphate and aspartate to form carbamoyl aspartate and inorganic phosphate, the committed step in the de novo pyrimidine nucleotide biosynthesis pathway.</text>
</comment>
<dbReference type="InterPro" id="IPR006130">
    <property type="entry name" value="Asp/Orn_carbamoylTrfase"/>
</dbReference>
<comment type="catalytic activity">
    <reaction evidence="6 7">
        <text>carbamoyl phosphate + L-aspartate = N-carbamoyl-L-aspartate + phosphate + H(+)</text>
        <dbReference type="Rhea" id="RHEA:20013"/>
        <dbReference type="ChEBI" id="CHEBI:15378"/>
        <dbReference type="ChEBI" id="CHEBI:29991"/>
        <dbReference type="ChEBI" id="CHEBI:32814"/>
        <dbReference type="ChEBI" id="CHEBI:43474"/>
        <dbReference type="ChEBI" id="CHEBI:58228"/>
        <dbReference type="EC" id="2.1.3.2"/>
    </reaction>
</comment>
<evidence type="ECO:0000256" key="1">
    <source>
        <dbReference type="ARBA" id="ARBA00004852"/>
    </source>
</evidence>
<dbReference type="InterPro" id="IPR006132">
    <property type="entry name" value="Asp/Orn_carbamoyltranf_P-bd"/>
</dbReference>
<dbReference type="PRINTS" id="PR00101">
    <property type="entry name" value="ATCASE"/>
</dbReference>
<gene>
    <name evidence="7 10" type="primary">pyrB</name>
    <name evidence="10" type="ORF">FXF47_03410</name>
</gene>
<comment type="pathway">
    <text evidence="1 7">Pyrimidine metabolism; UMP biosynthesis via de novo pathway; (S)-dihydroorotate from bicarbonate: step 2/3.</text>
</comment>
<keyword evidence="3 7" id="KW-0808">Transferase</keyword>
<feature type="binding site" evidence="7">
    <location>
        <position position="52"/>
    </location>
    <ligand>
        <name>carbamoyl phosphate</name>
        <dbReference type="ChEBI" id="CHEBI:58228"/>
    </ligand>
</feature>
<dbReference type="Pfam" id="PF02729">
    <property type="entry name" value="OTCace_N"/>
    <property type="match status" value="1"/>
</dbReference>
<evidence type="ECO:0000313" key="10">
    <source>
        <dbReference type="EMBL" id="TYB31700.1"/>
    </source>
</evidence>
<dbReference type="GO" id="GO:0016597">
    <property type="term" value="F:amino acid binding"/>
    <property type="evidence" value="ECO:0007669"/>
    <property type="project" value="InterPro"/>
</dbReference>
<evidence type="ECO:0000256" key="4">
    <source>
        <dbReference type="ARBA" id="ARBA00022975"/>
    </source>
</evidence>
<dbReference type="InterPro" id="IPR036901">
    <property type="entry name" value="Asp/Orn_carbamoylTrfase_sf"/>
</dbReference>
<dbReference type="NCBIfam" id="TIGR00670">
    <property type="entry name" value="asp_carb_tr"/>
    <property type="match status" value="1"/>
</dbReference>
<feature type="binding site" evidence="7">
    <location>
        <position position="162"/>
    </location>
    <ligand>
        <name>L-aspartate</name>
        <dbReference type="ChEBI" id="CHEBI:29991"/>
    </ligand>
</feature>
<dbReference type="InterPro" id="IPR002082">
    <property type="entry name" value="Asp_carbamoyltransf"/>
</dbReference>
<sequence>MKNKSIISLKDISKDELMYLMKRAKEVKEGKYGNFLEGKIISSLFFEPSTRTRLSFHSAVKRAGGDIIGFASAGSSSTKKGESLGDTIKTVSGYCDLIVMRHHVEGAARRASDVTDLPIINAGDGANQHPTQTFLDIFTMLEKKENLDGLNIGLMGDLKYSRTIHSLLVALSFFGVRLYFISPEALAIPERYTDYLDDINVEYEVYKDFKECGKDLDFLYCTRIQKERFYDPVEYESVAGSYIIDKEGLSYLDEETYIMHPLPRVDEIAVEVDEDQRAIYFEQAHNGVPVRQALIGLLLGIIK</sequence>